<protein>
    <submittedName>
        <fullName evidence="2">Uncharacterized protein</fullName>
    </submittedName>
</protein>
<name>A0AAN8JGS2_PATCE</name>
<keyword evidence="1" id="KW-0812">Transmembrane</keyword>
<evidence type="ECO:0000313" key="2">
    <source>
        <dbReference type="EMBL" id="KAK6176725.1"/>
    </source>
</evidence>
<dbReference type="EMBL" id="JAZGQO010000010">
    <property type="protein sequence ID" value="KAK6176725.1"/>
    <property type="molecule type" value="Genomic_DNA"/>
</dbReference>
<reference evidence="2 3" key="1">
    <citation type="submission" date="2024-01" db="EMBL/GenBank/DDBJ databases">
        <title>The genome of the rayed Mediterranean limpet Patella caerulea (Linnaeus, 1758).</title>
        <authorList>
            <person name="Anh-Thu Weber A."/>
            <person name="Halstead-Nussloch G."/>
        </authorList>
    </citation>
    <scope>NUCLEOTIDE SEQUENCE [LARGE SCALE GENOMIC DNA]</scope>
    <source>
        <strain evidence="2">AATW-2023a</strain>
        <tissue evidence="2">Whole specimen</tissue>
    </source>
</reference>
<evidence type="ECO:0000313" key="3">
    <source>
        <dbReference type="Proteomes" id="UP001347796"/>
    </source>
</evidence>
<dbReference type="Proteomes" id="UP001347796">
    <property type="component" value="Unassembled WGS sequence"/>
</dbReference>
<proteinExistence type="predicted"/>
<keyword evidence="1" id="KW-1133">Transmembrane helix</keyword>
<dbReference type="AlphaFoldDB" id="A0AAN8JGS2"/>
<keyword evidence="3" id="KW-1185">Reference proteome</keyword>
<comment type="caution">
    <text evidence="2">The sequence shown here is derived from an EMBL/GenBank/DDBJ whole genome shotgun (WGS) entry which is preliminary data.</text>
</comment>
<gene>
    <name evidence="2" type="ORF">SNE40_014968</name>
</gene>
<feature type="transmembrane region" description="Helical" evidence="1">
    <location>
        <begin position="43"/>
        <end position="64"/>
    </location>
</feature>
<accession>A0AAN8JGS2</accession>
<keyword evidence="1" id="KW-0472">Membrane</keyword>
<sequence>MSDIVFKVVDQLELVWDKFNSYIPSVFWETIEYMKLAVVNADIQLQILIILGLWLIINICLITFTWKKYENNLDDNVIIADLSRQSSLYECVNGGSSKTSKHLKKD</sequence>
<evidence type="ECO:0000256" key="1">
    <source>
        <dbReference type="SAM" id="Phobius"/>
    </source>
</evidence>
<organism evidence="2 3">
    <name type="scientific">Patella caerulea</name>
    <name type="common">Rayed Mediterranean limpet</name>
    <dbReference type="NCBI Taxonomy" id="87958"/>
    <lineage>
        <taxon>Eukaryota</taxon>
        <taxon>Metazoa</taxon>
        <taxon>Spiralia</taxon>
        <taxon>Lophotrochozoa</taxon>
        <taxon>Mollusca</taxon>
        <taxon>Gastropoda</taxon>
        <taxon>Patellogastropoda</taxon>
        <taxon>Patelloidea</taxon>
        <taxon>Patellidae</taxon>
        <taxon>Patella</taxon>
    </lineage>
</organism>